<dbReference type="InterPro" id="IPR014001">
    <property type="entry name" value="Helicase_ATP-bd"/>
</dbReference>
<name>X1TE47_9ZZZZ</name>
<feature type="domain" description="Helicase ATP-binding" evidence="5">
    <location>
        <begin position="179"/>
        <end position="234"/>
    </location>
</feature>
<reference evidence="6" key="1">
    <citation type="journal article" date="2014" name="Front. Microbiol.">
        <title>High frequency of phylogenetically diverse reductive dehalogenase-homologous genes in deep subseafloor sedimentary metagenomes.</title>
        <authorList>
            <person name="Kawai M."/>
            <person name="Futagami T."/>
            <person name="Toyoda A."/>
            <person name="Takaki Y."/>
            <person name="Nishi S."/>
            <person name="Hori S."/>
            <person name="Arai W."/>
            <person name="Tsubouchi T."/>
            <person name="Morono Y."/>
            <person name="Uchiyama I."/>
            <person name="Ito T."/>
            <person name="Fujiyama A."/>
            <person name="Inagaki F."/>
            <person name="Takami H."/>
        </authorList>
    </citation>
    <scope>NUCLEOTIDE SEQUENCE</scope>
    <source>
        <strain evidence="6">Expedition CK06-06</strain>
    </source>
</reference>
<dbReference type="SUPFAM" id="SSF52540">
    <property type="entry name" value="P-loop containing nucleoside triphosphate hydrolases"/>
    <property type="match status" value="1"/>
</dbReference>
<feature type="coiled-coil region" evidence="4">
    <location>
        <begin position="70"/>
        <end position="97"/>
    </location>
</feature>
<keyword evidence="4" id="KW-0175">Coiled coil</keyword>
<dbReference type="Gene3D" id="3.40.50.300">
    <property type="entry name" value="P-loop containing nucleotide triphosphate hydrolases"/>
    <property type="match status" value="1"/>
</dbReference>
<comment type="caution">
    <text evidence="6">The sequence shown here is derived from an EMBL/GenBank/DDBJ whole genome shotgun (WGS) entry which is preliminary data.</text>
</comment>
<sequence>CQYDISSLPQGQRYVLELARKRGKVGLRELEKALGTRQARLLVSQLIGQGLVVRSYELGRVRVKPKKVAYLRLAVKASEARQEAARLRERGKAIKQASLLEFLSQASQPISLSEAKKGANCLTSTVKAVVNRGLVELQQIEVKREPISYQGITPSEPLALTDAQKSAFQSIQSRLLQVVKGQASPTIFLLHGVTGSGKTEIYLQALAEVVKLGKRGIVLVPEIALTPQTIEQFA</sequence>
<dbReference type="GO" id="GO:0043138">
    <property type="term" value="F:3'-5' DNA helicase activity"/>
    <property type="evidence" value="ECO:0007669"/>
    <property type="project" value="TreeGrafter"/>
</dbReference>
<dbReference type="GO" id="GO:0005524">
    <property type="term" value="F:ATP binding"/>
    <property type="evidence" value="ECO:0007669"/>
    <property type="project" value="UniProtKB-KW"/>
</dbReference>
<dbReference type="EMBL" id="BARW01034118">
    <property type="protein sequence ID" value="GAJ03524.1"/>
    <property type="molecule type" value="Genomic_DNA"/>
</dbReference>
<organism evidence="6">
    <name type="scientific">marine sediment metagenome</name>
    <dbReference type="NCBI Taxonomy" id="412755"/>
    <lineage>
        <taxon>unclassified sequences</taxon>
        <taxon>metagenomes</taxon>
        <taxon>ecological metagenomes</taxon>
    </lineage>
</organism>
<dbReference type="GO" id="GO:0016787">
    <property type="term" value="F:hydrolase activity"/>
    <property type="evidence" value="ECO:0007669"/>
    <property type="project" value="InterPro"/>
</dbReference>
<evidence type="ECO:0000256" key="4">
    <source>
        <dbReference type="SAM" id="Coils"/>
    </source>
</evidence>
<dbReference type="GO" id="GO:0006302">
    <property type="term" value="P:double-strand break repair"/>
    <property type="evidence" value="ECO:0007669"/>
    <property type="project" value="TreeGrafter"/>
</dbReference>
<evidence type="ECO:0000256" key="1">
    <source>
        <dbReference type="ARBA" id="ARBA00022741"/>
    </source>
</evidence>
<dbReference type="GO" id="GO:0006270">
    <property type="term" value="P:DNA replication initiation"/>
    <property type="evidence" value="ECO:0007669"/>
    <property type="project" value="TreeGrafter"/>
</dbReference>
<dbReference type="PANTHER" id="PTHR30580">
    <property type="entry name" value="PRIMOSOMAL PROTEIN N"/>
    <property type="match status" value="1"/>
</dbReference>
<keyword evidence="2" id="KW-0067">ATP-binding</keyword>
<feature type="non-terminal residue" evidence="6">
    <location>
        <position position="234"/>
    </location>
</feature>
<dbReference type="InterPro" id="IPR006935">
    <property type="entry name" value="Helicase/UvrB_N"/>
</dbReference>
<keyword evidence="1" id="KW-0547">Nucleotide-binding</keyword>
<dbReference type="InterPro" id="IPR027417">
    <property type="entry name" value="P-loop_NTPase"/>
</dbReference>
<evidence type="ECO:0000259" key="5">
    <source>
        <dbReference type="PROSITE" id="PS51192"/>
    </source>
</evidence>
<evidence type="ECO:0000313" key="6">
    <source>
        <dbReference type="EMBL" id="GAJ03524.1"/>
    </source>
</evidence>
<feature type="non-terminal residue" evidence="6">
    <location>
        <position position="1"/>
    </location>
</feature>
<keyword evidence="3" id="KW-0238">DNA-binding</keyword>
<evidence type="ECO:0000256" key="2">
    <source>
        <dbReference type="ARBA" id="ARBA00022840"/>
    </source>
</evidence>
<protein>
    <recommendedName>
        <fullName evidence="5">Helicase ATP-binding domain-containing protein</fullName>
    </recommendedName>
</protein>
<dbReference type="Pfam" id="PF04851">
    <property type="entry name" value="ResIII"/>
    <property type="match status" value="1"/>
</dbReference>
<gene>
    <name evidence="6" type="ORF">S12H4_53560</name>
</gene>
<dbReference type="PROSITE" id="PS51192">
    <property type="entry name" value="HELICASE_ATP_BIND_1"/>
    <property type="match status" value="1"/>
</dbReference>
<accession>X1TE47</accession>
<evidence type="ECO:0000256" key="3">
    <source>
        <dbReference type="ARBA" id="ARBA00023125"/>
    </source>
</evidence>
<dbReference type="GO" id="GO:0003677">
    <property type="term" value="F:DNA binding"/>
    <property type="evidence" value="ECO:0007669"/>
    <property type="project" value="UniProtKB-KW"/>
</dbReference>
<dbReference type="AlphaFoldDB" id="X1TE47"/>
<proteinExistence type="predicted"/>
<dbReference type="GO" id="GO:0006310">
    <property type="term" value="P:DNA recombination"/>
    <property type="evidence" value="ECO:0007669"/>
    <property type="project" value="TreeGrafter"/>
</dbReference>
<dbReference type="PANTHER" id="PTHR30580:SF0">
    <property type="entry name" value="PRIMOSOMAL PROTEIN N"/>
    <property type="match status" value="1"/>
</dbReference>